<feature type="domain" description="PepSY" evidence="2">
    <location>
        <begin position="8"/>
        <end position="86"/>
    </location>
</feature>
<proteinExistence type="predicted"/>
<protein>
    <recommendedName>
        <fullName evidence="2">PepSY domain-containing protein</fullName>
    </recommendedName>
</protein>
<evidence type="ECO:0000313" key="3">
    <source>
        <dbReference type="EMBL" id="PZW39462.1"/>
    </source>
</evidence>
<dbReference type="RefSeq" id="WP_111400014.1">
    <property type="nucleotide sequence ID" value="NZ_QKYU01000028.1"/>
</dbReference>
<dbReference type="InterPro" id="IPR025711">
    <property type="entry name" value="PepSY"/>
</dbReference>
<comment type="caution">
    <text evidence="3">The sequence shown here is derived from an EMBL/GenBank/DDBJ whole genome shotgun (WGS) entry which is preliminary data.</text>
</comment>
<organism evidence="3 4">
    <name type="scientific">Humitalea rosea</name>
    <dbReference type="NCBI Taxonomy" id="990373"/>
    <lineage>
        <taxon>Bacteria</taxon>
        <taxon>Pseudomonadati</taxon>
        <taxon>Pseudomonadota</taxon>
        <taxon>Alphaproteobacteria</taxon>
        <taxon>Acetobacterales</taxon>
        <taxon>Roseomonadaceae</taxon>
        <taxon>Humitalea</taxon>
    </lineage>
</organism>
<dbReference type="OrthoDB" id="7365433at2"/>
<feature type="signal peptide" evidence="1">
    <location>
        <begin position="1"/>
        <end position="22"/>
    </location>
</feature>
<keyword evidence="4" id="KW-1185">Reference proteome</keyword>
<dbReference type="Pfam" id="PF13670">
    <property type="entry name" value="PepSY_2"/>
    <property type="match status" value="1"/>
</dbReference>
<accession>A0A2W7I1Z3</accession>
<evidence type="ECO:0000259" key="2">
    <source>
        <dbReference type="Pfam" id="PF13670"/>
    </source>
</evidence>
<reference evidence="3 4" key="1">
    <citation type="submission" date="2018-06" db="EMBL/GenBank/DDBJ databases">
        <title>Genomic Encyclopedia of Archaeal and Bacterial Type Strains, Phase II (KMG-II): from individual species to whole genera.</title>
        <authorList>
            <person name="Goeker M."/>
        </authorList>
    </citation>
    <scope>NUCLEOTIDE SEQUENCE [LARGE SCALE GENOMIC DNA]</scope>
    <source>
        <strain evidence="3 4">DSM 24525</strain>
    </source>
</reference>
<evidence type="ECO:0000313" key="4">
    <source>
        <dbReference type="Proteomes" id="UP000249688"/>
    </source>
</evidence>
<feature type="chain" id="PRO_5015970694" description="PepSY domain-containing protein" evidence="1">
    <location>
        <begin position="23"/>
        <end position="91"/>
    </location>
</feature>
<evidence type="ECO:0000256" key="1">
    <source>
        <dbReference type="SAM" id="SignalP"/>
    </source>
</evidence>
<name>A0A2W7I1Z3_9PROT</name>
<keyword evidence="1" id="KW-0732">Signal</keyword>
<dbReference type="Proteomes" id="UP000249688">
    <property type="component" value="Unassembled WGS sequence"/>
</dbReference>
<dbReference type="AlphaFoldDB" id="A0A2W7I1Z3"/>
<dbReference type="EMBL" id="QKYU01000028">
    <property type="protein sequence ID" value="PZW39462.1"/>
    <property type="molecule type" value="Genomic_DNA"/>
</dbReference>
<sequence>MTRLLPAIALAFCALGTGAAMADQRCNVPLADWQPRAALQQQVEAQGWRVTRIRTKDGCYRVHGTNDRGERYEGTFHPGTLRVLKVEIEYD</sequence>
<gene>
    <name evidence="3" type="ORF">C8P66_12841</name>
</gene>